<dbReference type="PANTHER" id="PTHR33508">
    <property type="entry name" value="UPF0056 MEMBRANE PROTEIN YHCE"/>
    <property type="match status" value="1"/>
</dbReference>
<accession>A0A1X6X7J1</accession>
<dbReference type="EMBL" id="FWFG01000107">
    <property type="protein sequence ID" value="SLM95083.1"/>
    <property type="molecule type" value="Genomic_DNA"/>
</dbReference>
<comment type="similarity">
    <text evidence="2 7">Belongs to the UPF0056 (MarC) family.</text>
</comment>
<gene>
    <name evidence="8" type="ORF">FM110_12245</name>
</gene>
<name>A0A1X6X7J1_9MICO</name>
<dbReference type="Proteomes" id="UP000195981">
    <property type="component" value="Unassembled WGS sequence"/>
</dbReference>
<keyword evidence="4 7" id="KW-0812">Transmembrane</keyword>
<keyword evidence="5 7" id="KW-1133">Transmembrane helix</keyword>
<protein>
    <recommendedName>
        <fullName evidence="7">UPF0056 membrane protein</fullName>
    </recommendedName>
</protein>
<keyword evidence="9" id="KW-1185">Reference proteome</keyword>
<evidence type="ECO:0000256" key="3">
    <source>
        <dbReference type="ARBA" id="ARBA00022475"/>
    </source>
</evidence>
<keyword evidence="6 7" id="KW-0472">Membrane</keyword>
<evidence type="ECO:0000313" key="9">
    <source>
        <dbReference type="Proteomes" id="UP000195981"/>
    </source>
</evidence>
<feature type="transmembrane region" description="Helical" evidence="7">
    <location>
        <begin position="44"/>
        <end position="66"/>
    </location>
</feature>
<dbReference type="InterPro" id="IPR002771">
    <property type="entry name" value="Multi_antbiot-R_MarC"/>
</dbReference>
<comment type="subcellular location">
    <subcellularLocation>
        <location evidence="1 7">Cell membrane</location>
        <topology evidence="1 7">Multi-pass membrane protein</topology>
    </subcellularLocation>
</comment>
<sequence>MNVLDVRFLLEVFVTLFVIVDPPGTIPIFMALTNTMAAKQRSRAALVATGVGMLVIVGFAVFGQFILTYMHITLPALQFAGGLLLLLIALQLLAGQEGEMAATDGVNVALVPLGTPLLGGPGAIVAVMLFVNRAGGEGPKIAGIVVALLAIALMMYTFMRFSGVIARVLGDGGVTLVTRISGVLLSAISVQMLFDSVHSVLQTWGVIAAS</sequence>
<evidence type="ECO:0000313" key="8">
    <source>
        <dbReference type="EMBL" id="SLM95083.1"/>
    </source>
</evidence>
<evidence type="ECO:0000256" key="1">
    <source>
        <dbReference type="ARBA" id="ARBA00004651"/>
    </source>
</evidence>
<dbReference type="RefSeq" id="WP_087105025.1">
    <property type="nucleotide sequence ID" value="NZ_FWFG01000107.1"/>
</dbReference>
<dbReference type="Pfam" id="PF01914">
    <property type="entry name" value="MarC"/>
    <property type="match status" value="1"/>
</dbReference>
<keyword evidence="3" id="KW-1003">Cell membrane</keyword>
<feature type="transmembrane region" description="Helical" evidence="7">
    <location>
        <begin position="173"/>
        <end position="194"/>
    </location>
</feature>
<feature type="transmembrane region" description="Helical" evidence="7">
    <location>
        <begin position="141"/>
        <end position="161"/>
    </location>
</feature>
<organism evidence="8 9">
    <name type="scientific">Brachybacterium nesterenkovii</name>
    <dbReference type="NCBI Taxonomy" id="47847"/>
    <lineage>
        <taxon>Bacteria</taxon>
        <taxon>Bacillati</taxon>
        <taxon>Actinomycetota</taxon>
        <taxon>Actinomycetes</taxon>
        <taxon>Micrococcales</taxon>
        <taxon>Dermabacteraceae</taxon>
        <taxon>Brachybacterium</taxon>
    </lineage>
</organism>
<reference evidence="8 9" key="1">
    <citation type="submission" date="2017-02" db="EMBL/GenBank/DDBJ databases">
        <authorList>
            <person name="Peterson S.W."/>
        </authorList>
    </citation>
    <scope>NUCLEOTIDE SEQUENCE [LARGE SCALE GENOMIC DNA]</scope>
    <source>
        <strain evidence="8 9">CIP104813</strain>
    </source>
</reference>
<proteinExistence type="inferred from homology"/>
<dbReference type="AlphaFoldDB" id="A0A1X6X7J1"/>
<evidence type="ECO:0000256" key="7">
    <source>
        <dbReference type="RuleBase" id="RU362048"/>
    </source>
</evidence>
<dbReference type="GO" id="GO:0005886">
    <property type="term" value="C:plasma membrane"/>
    <property type="evidence" value="ECO:0007669"/>
    <property type="project" value="UniProtKB-SubCell"/>
</dbReference>
<evidence type="ECO:0000256" key="5">
    <source>
        <dbReference type="ARBA" id="ARBA00022989"/>
    </source>
</evidence>
<feature type="transmembrane region" description="Helical" evidence="7">
    <location>
        <begin position="12"/>
        <end position="32"/>
    </location>
</feature>
<dbReference type="OrthoDB" id="21094at2"/>
<dbReference type="PANTHER" id="PTHR33508:SF1">
    <property type="entry name" value="UPF0056 MEMBRANE PROTEIN YHCE"/>
    <property type="match status" value="1"/>
</dbReference>
<evidence type="ECO:0000256" key="2">
    <source>
        <dbReference type="ARBA" id="ARBA00009784"/>
    </source>
</evidence>
<evidence type="ECO:0000256" key="4">
    <source>
        <dbReference type="ARBA" id="ARBA00022692"/>
    </source>
</evidence>
<feature type="transmembrane region" description="Helical" evidence="7">
    <location>
        <begin position="106"/>
        <end position="129"/>
    </location>
</feature>
<evidence type="ECO:0000256" key="6">
    <source>
        <dbReference type="ARBA" id="ARBA00023136"/>
    </source>
</evidence>
<feature type="transmembrane region" description="Helical" evidence="7">
    <location>
        <begin position="72"/>
        <end position="94"/>
    </location>
</feature>
<dbReference type="NCBIfam" id="TIGR00427">
    <property type="entry name" value="NAAT family transporter"/>
    <property type="match status" value="1"/>
</dbReference>